<evidence type="ECO:0000256" key="1">
    <source>
        <dbReference type="SAM" id="Phobius"/>
    </source>
</evidence>
<dbReference type="Pfam" id="PF20146">
    <property type="entry name" value="NRF"/>
    <property type="match status" value="1"/>
</dbReference>
<feature type="transmembrane region" description="Helical" evidence="1">
    <location>
        <begin position="516"/>
        <end position="534"/>
    </location>
</feature>
<feature type="transmembrane region" description="Helical" evidence="1">
    <location>
        <begin position="358"/>
        <end position="381"/>
    </location>
</feature>
<evidence type="ECO:0000313" key="5">
    <source>
        <dbReference type="Proteomes" id="UP000292052"/>
    </source>
</evidence>
<feature type="domain" description="Nose resistant-to-fluoxetine protein N-terminal" evidence="3">
    <location>
        <begin position="2"/>
        <end position="94"/>
    </location>
</feature>
<dbReference type="OrthoDB" id="118951at2759"/>
<name>A0A482VVS2_ASBVE</name>
<keyword evidence="1" id="KW-1133">Transmembrane helix</keyword>
<feature type="transmembrane region" description="Helical" evidence="1">
    <location>
        <begin position="481"/>
        <end position="504"/>
    </location>
</feature>
<evidence type="ECO:0000259" key="2">
    <source>
        <dbReference type="Pfam" id="PF01757"/>
    </source>
</evidence>
<dbReference type="PANTHER" id="PTHR11161">
    <property type="entry name" value="O-ACYLTRANSFERASE"/>
    <property type="match status" value="1"/>
</dbReference>
<dbReference type="AlphaFoldDB" id="A0A482VVS2"/>
<keyword evidence="1" id="KW-0472">Membrane</keyword>
<comment type="caution">
    <text evidence="4">The sequence shown here is derived from an EMBL/GenBank/DDBJ whole genome shotgun (WGS) entry which is preliminary data.</text>
</comment>
<sequence length="596" mass="67309">MMFDASTKIPNGVLAGNFFDFGNFDECYNIKSGDIYGKYCLGTLQRSGQIQKYSQLLGHNVTKFPKVMQLHPQPRMAGLGSEYVGLHFAACVPDFMKAAEIPGLLNFTEELCYSKATEPRLSTGAIVTIVILSIFAIIILTSTIYDIFLYYNKSTSRHELFVAFSILTNGRKIFTSTANQDQLLCLNGMKAISMMWVIIGHEFSLAINGALSNILEIMNWQMDAANMFIMGATVSVDTFFVIGGLVTVYTFLKSRDKGVKFNVILFYIHRYLRLTPALGVMALIHIYLLEYFGNGPLWKVVDVSLIQTCKDNWWSTLLYITNFVREGNCLPQTWYLSVDMQLFILSPIILLPLARWPFIGLGILGFLTVAGVIVPFGISYGENMGSMMSDPNYMLNYYVQTYTRFGPYVMGMILGYVIYVIKKTEWKLKIHPKLVVLIAAAIWFVSLTGLVACIYAGHDLAVSTEYDRWGNALFIAFNRPAWALALCGVIFLCVTGYGGPINAFLSLPVFQFLTKLSYSMYLVHYLVITVRYSAMKNIFKFSNLTLMHNFWGDFIFTLFFSLILCLAFESPIIIIEKYLFGRGAPRPKHAEKNPKV</sequence>
<feature type="transmembrane region" description="Helical" evidence="1">
    <location>
        <begin position="333"/>
        <end position="351"/>
    </location>
</feature>
<feature type="domain" description="Acyltransferase 3" evidence="2">
    <location>
        <begin position="185"/>
        <end position="568"/>
    </location>
</feature>
<proteinExistence type="predicted"/>
<protein>
    <submittedName>
        <fullName evidence="4">Nose resistant to fluoxetine protein 6-like</fullName>
    </submittedName>
</protein>
<feature type="transmembrane region" description="Helical" evidence="1">
    <location>
        <begin position="125"/>
        <end position="151"/>
    </location>
</feature>
<dbReference type="GO" id="GO:0016747">
    <property type="term" value="F:acyltransferase activity, transferring groups other than amino-acyl groups"/>
    <property type="evidence" value="ECO:0007669"/>
    <property type="project" value="InterPro"/>
</dbReference>
<keyword evidence="5" id="KW-1185">Reference proteome</keyword>
<feature type="transmembrane region" description="Helical" evidence="1">
    <location>
        <begin position="434"/>
        <end position="457"/>
    </location>
</feature>
<reference evidence="4 5" key="1">
    <citation type="submission" date="2017-03" db="EMBL/GenBank/DDBJ databases">
        <title>Genome of the blue death feigning beetle - Asbolus verrucosus.</title>
        <authorList>
            <person name="Rider S.D."/>
        </authorList>
    </citation>
    <scope>NUCLEOTIDE SEQUENCE [LARGE SCALE GENOMIC DNA]</scope>
    <source>
        <strain evidence="4">Butters</strain>
        <tissue evidence="4">Head and leg muscle</tissue>
    </source>
</reference>
<feature type="transmembrane region" description="Helical" evidence="1">
    <location>
        <begin position="554"/>
        <end position="575"/>
    </location>
</feature>
<accession>A0A482VVS2</accession>
<feature type="transmembrane region" description="Helical" evidence="1">
    <location>
        <begin position="401"/>
        <end position="422"/>
    </location>
</feature>
<feature type="transmembrane region" description="Helical" evidence="1">
    <location>
        <begin position="271"/>
        <end position="289"/>
    </location>
</feature>
<evidence type="ECO:0000259" key="3">
    <source>
        <dbReference type="Pfam" id="PF20146"/>
    </source>
</evidence>
<dbReference type="PANTHER" id="PTHR11161:SF0">
    <property type="entry name" value="O-ACYLTRANSFERASE LIKE PROTEIN"/>
    <property type="match status" value="1"/>
</dbReference>
<dbReference type="Proteomes" id="UP000292052">
    <property type="component" value="Unassembled WGS sequence"/>
</dbReference>
<dbReference type="EMBL" id="QDEB01058125">
    <property type="protein sequence ID" value="RZC36860.1"/>
    <property type="molecule type" value="Genomic_DNA"/>
</dbReference>
<keyword evidence="1" id="KW-0812">Transmembrane</keyword>
<evidence type="ECO:0000313" key="4">
    <source>
        <dbReference type="EMBL" id="RZC36860.1"/>
    </source>
</evidence>
<dbReference type="InterPro" id="IPR052728">
    <property type="entry name" value="O2_lipid_transport_reg"/>
</dbReference>
<gene>
    <name evidence="4" type="ORF">BDFB_006655</name>
</gene>
<dbReference type="InterPro" id="IPR006621">
    <property type="entry name" value="Nose-resist-to-fluoxetine_N"/>
</dbReference>
<dbReference type="Pfam" id="PF01757">
    <property type="entry name" value="Acyl_transf_3"/>
    <property type="match status" value="1"/>
</dbReference>
<feature type="transmembrane region" description="Helical" evidence="1">
    <location>
        <begin position="227"/>
        <end position="251"/>
    </location>
</feature>
<organism evidence="4 5">
    <name type="scientific">Asbolus verrucosus</name>
    <name type="common">Desert ironclad beetle</name>
    <dbReference type="NCBI Taxonomy" id="1661398"/>
    <lineage>
        <taxon>Eukaryota</taxon>
        <taxon>Metazoa</taxon>
        <taxon>Ecdysozoa</taxon>
        <taxon>Arthropoda</taxon>
        <taxon>Hexapoda</taxon>
        <taxon>Insecta</taxon>
        <taxon>Pterygota</taxon>
        <taxon>Neoptera</taxon>
        <taxon>Endopterygota</taxon>
        <taxon>Coleoptera</taxon>
        <taxon>Polyphaga</taxon>
        <taxon>Cucujiformia</taxon>
        <taxon>Tenebrionidae</taxon>
        <taxon>Pimeliinae</taxon>
        <taxon>Asbolus</taxon>
    </lineage>
</organism>
<dbReference type="InterPro" id="IPR002656">
    <property type="entry name" value="Acyl_transf_3_dom"/>
</dbReference>